<protein>
    <submittedName>
        <fullName evidence="1">4236_t:CDS:1</fullName>
    </submittedName>
</protein>
<proteinExistence type="predicted"/>
<gene>
    <name evidence="1" type="ORF">FCALED_LOCUS15755</name>
</gene>
<accession>A0A9N9NMQ7</accession>
<evidence type="ECO:0000313" key="1">
    <source>
        <dbReference type="EMBL" id="CAG8742920.1"/>
    </source>
</evidence>
<evidence type="ECO:0000313" key="2">
    <source>
        <dbReference type="Proteomes" id="UP000789570"/>
    </source>
</evidence>
<sequence length="135" mass="15553">MTTTHKHNNKPSQKVKSKIIKIKNVDFCHLDNVRKFFLRTGKKDYPTNCWTRGRVFGKKSNILRKEIGENVAVIELTLPKLLFWSTAAQEEYPGTAAQEEYPGYFWARGVSGYFWARGPPGYCWAKVVPGPLRMD</sequence>
<comment type="caution">
    <text evidence="1">The sequence shown here is derived from an EMBL/GenBank/DDBJ whole genome shotgun (WGS) entry which is preliminary data.</text>
</comment>
<name>A0A9N9NMQ7_9GLOM</name>
<dbReference type="EMBL" id="CAJVPQ010015538">
    <property type="protein sequence ID" value="CAG8742920.1"/>
    <property type="molecule type" value="Genomic_DNA"/>
</dbReference>
<dbReference type="AlphaFoldDB" id="A0A9N9NMQ7"/>
<dbReference type="Proteomes" id="UP000789570">
    <property type="component" value="Unassembled WGS sequence"/>
</dbReference>
<reference evidence="1" key="1">
    <citation type="submission" date="2021-06" db="EMBL/GenBank/DDBJ databases">
        <authorList>
            <person name="Kallberg Y."/>
            <person name="Tangrot J."/>
            <person name="Rosling A."/>
        </authorList>
    </citation>
    <scope>NUCLEOTIDE SEQUENCE</scope>
    <source>
        <strain evidence="1">UK204</strain>
    </source>
</reference>
<keyword evidence="2" id="KW-1185">Reference proteome</keyword>
<organism evidence="1 2">
    <name type="scientific">Funneliformis caledonium</name>
    <dbReference type="NCBI Taxonomy" id="1117310"/>
    <lineage>
        <taxon>Eukaryota</taxon>
        <taxon>Fungi</taxon>
        <taxon>Fungi incertae sedis</taxon>
        <taxon>Mucoromycota</taxon>
        <taxon>Glomeromycotina</taxon>
        <taxon>Glomeromycetes</taxon>
        <taxon>Glomerales</taxon>
        <taxon>Glomeraceae</taxon>
        <taxon>Funneliformis</taxon>
    </lineage>
</organism>